<dbReference type="NCBIfam" id="NF033788">
    <property type="entry name" value="HTH_metalloreg"/>
    <property type="match status" value="1"/>
</dbReference>
<feature type="domain" description="HTH arsR-type" evidence="4">
    <location>
        <begin position="34"/>
        <end position="127"/>
    </location>
</feature>
<dbReference type="CDD" id="cd00090">
    <property type="entry name" value="HTH_ARSR"/>
    <property type="match status" value="1"/>
</dbReference>
<evidence type="ECO:0000256" key="2">
    <source>
        <dbReference type="ARBA" id="ARBA00023125"/>
    </source>
</evidence>
<proteinExistence type="predicted"/>
<dbReference type="GO" id="GO:0003700">
    <property type="term" value="F:DNA-binding transcription factor activity"/>
    <property type="evidence" value="ECO:0007669"/>
    <property type="project" value="InterPro"/>
</dbReference>
<gene>
    <name evidence="5" type="ORF">EIK79_00865</name>
</gene>
<dbReference type="InterPro" id="IPR011991">
    <property type="entry name" value="ArsR-like_HTH"/>
</dbReference>
<keyword evidence="6" id="KW-1185">Reference proteome</keyword>
<organism evidence="5 6">
    <name type="scientific">Halocatena pleomorpha</name>
    <dbReference type="NCBI Taxonomy" id="1785090"/>
    <lineage>
        <taxon>Archaea</taxon>
        <taxon>Methanobacteriati</taxon>
        <taxon>Methanobacteriota</taxon>
        <taxon>Stenosarchaea group</taxon>
        <taxon>Halobacteria</taxon>
        <taxon>Halobacteriales</taxon>
        <taxon>Natronomonadaceae</taxon>
        <taxon>Halocatena</taxon>
    </lineage>
</organism>
<dbReference type="OrthoDB" id="46231at2157"/>
<comment type="caution">
    <text evidence="5">The sequence shown here is derived from an EMBL/GenBank/DDBJ whole genome shotgun (WGS) entry which is preliminary data.</text>
</comment>
<accession>A0A3P3RMI7</accession>
<dbReference type="AlphaFoldDB" id="A0A3P3RMI7"/>
<evidence type="ECO:0000256" key="3">
    <source>
        <dbReference type="ARBA" id="ARBA00023163"/>
    </source>
</evidence>
<dbReference type="Proteomes" id="UP000282322">
    <property type="component" value="Unassembled WGS sequence"/>
</dbReference>
<dbReference type="GO" id="GO:0003677">
    <property type="term" value="F:DNA binding"/>
    <property type="evidence" value="ECO:0007669"/>
    <property type="project" value="UniProtKB-KW"/>
</dbReference>
<dbReference type="PRINTS" id="PR00778">
    <property type="entry name" value="HTHARSR"/>
</dbReference>
<evidence type="ECO:0000256" key="1">
    <source>
        <dbReference type="ARBA" id="ARBA00023015"/>
    </source>
</evidence>
<keyword evidence="1" id="KW-0805">Transcription regulation</keyword>
<dbReference type="InterPro" id="IPR036390">
    <property type="entry name" value="WH_DNA-bd_sf"/>
</dbReference>
<evidence type="ECO:0000313" key="6">
    <source>
        <dbReference type="Proteomes" id="UP000282322"/>
    </source>
</evidence>
<evidence type="ECO:0000259" key="4">
    <source>
        <dbReference type="PROSITE" id="PS50987"/>
    </source>
</evidence>
<dbReference type="PANTHER" id="PTHR33154">
    <property type="entry name" value="TRANSCRIPTIONAL REGULATOR, ARSR FAMILY"/>
    <property type="match status" value="1"/>
</dbReference>
<dbReference type="PROSITE" id="PS50987">
    <property type="entry name" value="HTH_ARSR_2"/>
    <property type="match status" value="1"/>
</dbReference>
<dbReference type="EMBL" id="RRCH01000002">
    <property type="protein sequence ID" value="RRJ34080.1"/>
    <property type="molecule type" value="Genomic_DNA"/>
</dbReference>
<dbReference type="SUPFAM" id="SSF46785">
    <property type="entry name" value="Winged helix' DNA-binding domain"/>
    <property type="match status" value="1"/>
</dbReference>
<keyword evidence="3" id="KW-0804">Transcription</keyword>
<dbReference type="Pfam" id="PF01022">
    <property type="entry name" value="HTH_5"/>
    <property type="match status" value="1"/>
</dbReference>
<dbReference type="PANTHER" id="PTHR33154:SF33">
    <property type="entry name" value="TRANSCRIPTIONAL REPRESSOR SDPR"/>
    <property type="match status" value="1"/>
</dbReference>
<protein>
    <submittedName>
        <fullName evidence="5">ArsR family transcriptional regulator</fullName>
    </submittedName>
</protein>
<dbReference type="Gene3D" id="1.10.10.10">
    <property type="entry name" value="Winged helix-like DNA-binding domain superfamily/Winged helix DNA-binding domain"/>
    <property type="match status" value="1"/>
</dbReference>
<name>A0A3P3RMI7_9EURY</name>
<dbReference type="InterPro" id="IPR051081">
    <property type="entry name" value="HTH_MetalResp_TranReg"/>
</dbReference>
<dbReference type="InterPro" id="IPR036388">
    <property type="entry name" value="WH-like_DNA-bd_sf"/>
</dbReference>
<dbReference type="InterPro" id="IPR001845">
    <property type="entry name" value="HTH_ArsR_DNA-bd_dom"/>
</dbReference>
<evidence type="ECO:0000313" key="5">
    <source>
        <dbReference type="EMBL" id="RRJ34080.1"/>
    </source>
</evidence>
<reference evidence="5 6" key="1">
    <citation type="submission" date="2018-11" db="EMBL/GenBank/DDBJ databases">
        <title>Taxonoimc description of Halomarina strain SPP-AMP-1.</title>
        <authorList>
            <person name="Pal Y."/>
            <person name="Srinivasana K."/>
            <person name="Verma A."/>
            <person name="Kumar P."/>
        </authorList>
    </citation>
    <scope>NUCLEOTIDE SEQUENCE [LARGE SCALE GENOMIC DNA]</scope>
    <source>
        <strain evidence="5 6">SPP-AMP-1</strain>
    </source>
</reference>
<keyword evidence="2" id="KW-0238">DNA-binding</keyword>
<dbReference type="SMART" id="SM00418">
    <property type="entry name" value="HTH_ARSR"/>
    <property type="match status" value="1"/>
</dbReference>
<sequence length="127" mass="14436">MMNTDTPSEPTCYGLNKLVDEPTERIETLQSLVPSNEDTEQKQEIFKALANEDRIRILEILREGERCVCELQAALEAPQSTVATHLRKLKDAGLVKSRKQGTWRLYRTADTAAFELLNLAEAMRDDE</sequence>